<evidence type="ECO:0000313" key="2">
    <source>
        <dbReference type="EMBL" id="PQJ27532.1"/>
    </source>
</evidence>
<keyword evidence="3" id="KW-1185">Reference proteome</keyword>
<evidence type="ECO:0000313" key="3">
    <source>
        <dbReference type="Proteomes" id="UP000239907"/>
    </source>
</evidence>
<feature type="compositionally biased region" description="Low complexity" evidence="1">
    <location>
        <begin position="237"/>
        <end position="248"/>
    </location>
</feature>
<proteinExistence type="predicted"/>
<feature type="region of interest" description="Disordered" evidence="1">
    <location>
        <begin position="212"/>
        <end position="270"/>
    </location>
</feature>
<feature type="compositionally biased region" description="Low complexity" evidence="1">
    <location>
        <begin position="212"/>
        <end position="223"/>
    </location>
</feature>
<comment type="caution">
    <text evidence="2">The sequence shown here is derived from an EMBL/GenBank/DDBJ whole genome shotgun (WGS) entry which is preliminary data.</text>
</comment>
<dbReference type="EMBL" id="MQWA01000001">
    <property type="protein sequence ID" value="PQJ27532.1"/>
    <property type="molecule type" value="Genomic_DNA"/>
</dbReference>
<dbReference type="OrthoDB" id="196901at2"/>
<accession>A0A2S7TZM8</accession>
<dbReference type="Proteomes" id="UP000239907">
    <property type="component" value="Unassembled WGS sequence"/>
</dbReference>
<evidence type="ECO:0000256" key="1">
    <source>
        <dbReference type="SAM" id="MobiDB-lite"/>
    </source>
</evidence>
<organism evidence="2 3">
    <name type="scientific">Rubritalea profundi</name>
    <dbReference type="NCBI Taxonomy" id="1658618"/>
    <lineage>
        <taxon>Bacteria</taxon>
        <taxon>Pseudomonadati</taxon>
        <taxon>Verrucomicrobiota</taxon>
        <taxon>Verrucomicrobiia</taxon>
        <taxon>Verrucomicrobiales</taxon>
        <taxon>Rubritaleaceae</taxon>
        <taxon>Rubritalea</taxon>
    </lineage>
</organism>
<dbReference type="AlphaFoldDB" id="A0A2S7TZM8"/>
<reference evidence="2 3" key="1">
    <citation type="submission" date="2016-12" db="EMBL/GenBank/DDBJ databases">
        <title>Study of bacterial adaptation to deep sea.</title>
        <authorList>
            <person name="Song J."/>
            <person name="Yoshizawa S."/>
            <person name="Kogure K."/>
        </authorList>
    </citation>
    <scope>NUCLEOTIDE SEQUENCE [LARGE SCALE GENOMIC DNA]</scope>
    <source>
        <strain evidence="2 3">SAORIC-165</strain>
    </source>
</reference>
<dbReference type="RefSeq" id="WP_105042021.1">
    <property type="nucleotide sequence ID" value="NZ_MQWA01000001.1"/>
</dbReference>
<gene>
    <name evidence="2" type="ORF">BSZ32_02825</name>
</gene>
<sequence length="270" mass="29192">MTPTTISESAQAQLDAVQANPADWAGRKEAAHKLYEEGYYLEAANTVWNAPEMPSTDIDVAFAVKIVSRARPNRSIRLVYEVLRRNSGKAEQNMALARSFSLIGLPMLASRFYGAAIAADTSQFDIGFEQQSLWFDDSGSLLEAWGDSSSDIKPPFSKPVEAFLGNAINFAELTRDLPQEVSPVTGPISNRVAKPSGLNEPPVLRIAKPARPAVAPAQQRQKPSAPIVTPVSSTRKLTSLVSPPSTSTHNTMVPAKNTPKPMLPPLQADE</sequence>
<name>A0A2S7TZM8_9BACT</name>
<protein>
    <submittedName>
        <fullName evidence="2">Uncharacterized protein</fullName>
    </submittedName>
</protein>